<dbReference type="EMBL" id="JBHUEY010000001">
    <property type="protein sequence ID" value="MFD1783562.1"/>
    <property type="molecule type" value="Genomic_DNA"/>
</dbReference>
<dbReference type="PANTHER" id="PTHR42756:SF1">
    <property type="entry name" value="TRANSCRIPTIONAL REPRESSOR OF EMRAB OPERON"/>
    <property type="match status" value="1"/>
</dbReference>
<feature type="region of interest" description="Disordered" evidence="4">
    <location>
        <begin position="152"/>
        <end position="178"/>
    </location>
</feature>
<evidence type="ECO:0000256" key="3">
    <source>
        <dbReference type="ARBA" id="ARBA00023163"/>
    </source>
</evidence>
<keyword evidence="7" id="KW-1185">Reference proteome</keyword>
<proteinExistence type="predicted"/>
<keyword evidence="3" id="KW-0804">Transcription</keyword>
<protein>
    <submittedName>
        <fullName evidence="6">MarR family winged helix-turn-helix transcriptional regulator</fullName>
    </submittedName>
</protein>
<sequence>MAKAKSEEKAGVAALESSVSHLLHRAVQLADDLHAETFGAGGLTQRQFALLAAVEAKEGAAQSELVQLTGIDRSTLAELTSRMIVKGLLVRERSETDGRANAVHLSEAGREALAEARARMSAADERLLKRVGGRGRRAAFLEMLTGLLSGERPAKAEKVEKAEKKRDKAAKKKTKKAA</sequence>
<dbReference type="Proteomes" id="UP001597237">
    <property type="component" value="Unassembled WGS sequence"/>
</dbReference>
<comment type="caution">
    <text evidence="6">The sequence shown here is derived from an EMBL/GenBank/DDBJ whole genome shotgun (WGS) entry which is preliminary data.</text>
</comment>
<accession>A0ABW4N152</accession>
<dbReference type="PANTHER" id="PTHR42756">
    <property type="entry name" value="TRANSCRIPTIONAL REGULATOR, MARR"/>
    <property type="match status" value="1"/>
</dbReference>
<feature type="compositionally biased region" description="Basic and acidic residues" evidence="4">
    <location>
        <begin position="152"/>
        <end position="166"/>
    </location>
</feature>
<name>A0ABW4N152_9CAUL</name>
<dbReference type="InterPro" id="IPR023187">
    <property type="entry name" value="Tscrpt_reg_MarR-type_CS"/>
</dbReference>
<keyword evidence="2" id="KW-0238">DNA-binding</keyword>
<evidence type="ECO:0000259" key="5">
    <source>
        <dbReference type="PROSITE" id="PS50995"/>
    </source>
</evidence>
<dbReference type="InterPro" id="IPR036388">
    <property type="entry name" value="WH-like_DNA-bd_sf"/>
</dbReference>
<feature type="compositionally biased region" description="Basic residues" evidence="4">
    <location>
        <begin position="167"/>
        <end position="178"/>
    </location>
</feature>
<evidence type="ECO:0000256" key="2">
    <source>
        <dbReference type="ARBA" id="ARBA00023125"/>
    </source>
</evidence>
<keyword evidence="1" id="KW-0805">Transcription regulation</keyword>
<dbReference type="SUPFAM" id="SSF46785">
    <property type="entry name" value="Winged helix' DNA-binding domain"/>
    <property type="match status" value="1"/>
</dbReference>
<gene>
    <name evidence="6" type="ORF">ACFSC0_09175</name>
</gene>
<reference evidence="7" key="1">
    <citation type="journal article" date="2019" name="Int. J. Syst. Evol. Microbiol.">
        <title>The Global Catalogue of Microorganisms (GCM) 10K type strain sequencing project: providing services to taxonomists for standard genome sequencing and annotation.</title>
        <authorList>
            <consortium name="The Broad Institute Genomics Platform"/>
            <consortium name="The Broad Institute Genome Sequencing Center for Infectious Disease"/>
            <person name="Wu L."/>
            <person name="Ma J."/>
        </authorList>
    </citation>
    <scope>NUCLEOTIDE SEQUENCE [LARGE SCALE GENOMIC DNA]</scope>
    <source>
        <strain evidence="7">DFY28</strain>
    </source>
</reference>
<evidence type="ECO:0000256" key="4">
    <source>
        <dbReference type="SAM" id="MobiDB-lite"/>
    </source>
</evidence>
<dbReference type="RefSeq" id="WP_377283243.1">
    <property type="nucleotide sequence ID" value="NZ_JBHRSI010000008.1"/>
</dbReference>
<evidence type="ECO:0000313" key="6">
    <source>
        <dbReference type="EMBL" id="MFD1783562.1"/>
    </source>
</evidence>
<evidence type="ECO:0000313" key="7">
    <source>
        <dbReference type="Proteomes" id="UP001597237"/>
    </source>
</evidence>
<dbReference type="PROSITE" id="PS50995">
    <property type="entry name" value="HTH_MARR_2"/>
    <property type="match status" value="1"/>
</dbReference>
<dbReference type="Pfam" id="PF12802">
    <property type="entry name" value="MarR_2"/>
    <property type="match status" value="1"/>
</dbReference>
<dbReference type="Gene3D" id="1.10.10.10">
    <property type="entry name" value="Winged helix-like DNA-binding domain superfamily/Winged helix DNA-binding domain"/>
    <property type="match status" value="1"/>
</dbReference>
<dbReference type="InterPro" id="IPR036390">
    <property type="entry name" value="WH_DNA-bd_sf"/>
</dbReference>
<feature type="domain" description="HTH marR-type" evidence="5">
    <location>
        <begin position="16"/>
        <end position="149"/>
    </location>
</feature>
<dbReference type="InterPro" id="IPR000835">
    <property type="entry name" value="HTH_MarR-typ"/>
</dbReference>
<dbReference type="PROSITE" id="PS01117">
    <property type="entry name" value="HTH_MARR_1"/>
    <property type="match status" value="1"/>
</dbReference>
<evidence type="ECO:0000256" key="1">
    <source>
        <dbReference type="ARBA" id="ARBA00023015"/>
    </source>
</evidence>
<dbReference type="SMART" id="SM00347">
    <property type="entry name" value="HTH_MARR"/>
    <property type="match status" value="1"/>
</dbReference>
<organism evidence="6 7">
    <name type="scientific">Phenylobacterium terrae</name>
    <dbReference type="NCBI Taxonomy" id="2665495"/>
    <lineage>
        <taxon>Bacteria</taxon>
        <taxon>Pseudomonadati</taxon>
        <taxon>Pseudomonadota</taxon>
        <taxon>Alphaproteobacteria</taxon>
        <taxon>Caulobacterales</taxon>
        <taxon>Caulobacteraceae</taxon>
        <taxon>Phenylobacterium</taxon>
    </lineage>
</organism>